<organism evidence="2 3">
    <name type="scientific">Halorubrum trapanicum</name>
    <dbReference type="NCBI Taxonomy" id="29284"/>
    <lineage>
        <taxon>Archaea</taxon>
        <taxon>Methanobacteriati</taxon>
        <taxon>Methanobacteriota</taxon>
        <taxon>Stenosarchaea group</taxon>
        <taxon>Halobacteria</taxon>
        <taxon>Halobacteriales</taxon>
        <taxon>Haloferacaceae</taxon>
        <taxon>Halorubrum</taxon>
    </lineage>
</organism>
<dbReference type="Proteomes" id="UP000770586">
    <property type="component" value="Unassembled WGS sequence"/>
</dbReference>
<protein>
    <submittedName>
        <fullName evidence="2">Uncharacterized protein</fullName>
    </submittedName>
</protein>
<dbReference type="RefSeq" id="WP_209544987.1">
    <property type="nucleotide sequence ID" value="NZ_BAAADX010000005.1"/>
</dbReference>
<feature type="compositionally biased region" description="Acidic residues" evidence="1">
    <location>
        <begin position="59"/>
        <end position="69"/>
    </location>
</feature>
<dbReference type="OrthoDB" id="34146at1963271"/>
<feature type="region of interest" description="Disordered" evidence="1">
    <location>
        <begin position="1"/>
        <end position="69"/>
    </location>
</feature>
<dbReference type="EMBL" id="JAGGKE010000003">
    <property type="protein sequence ID" value="MBP1901193.1"/>
    <property type="molecule type" value="Genomic_DNA"/>
</dbReference>
<name>A0A8J7UP88_9EURY</name>
<keyword evidence="3" id="KW-1185">Reference proteome</keyword>
<accession>A0A8J7UP88</accession>
<proteinExistence type="predicted"/>
<sequence length="69" mass="6829">MTDPTAEAAPEQGGDRAEAAARVGAGEVAGEEIRAGADGESTAPVASMDVAPELFPADAADDETERGAE</sequence>
<evidence type="ECO:0000313" key="3">
    <source>
        <dbReference type="Proteomes" id="UP000770586"/>
    </source>
</evidence>
<gene>
    <name evidence="2" type="ORF">J2744_000863</name>
</gene>
<comment type="caution">
    <text evidence="2">The sequence shown here is derived from an EMBL/GenBank/DDBJ whole genome shotgun (WGS) entry which is preliminary data.</text>
</comment>
<evidence type="ECO:0000313" key="2">
    <source>
        <dbReference type="EMBL" id="MBP1901193.1"/>
    </source>
</evidence>
<dbReference type="AlphaFoldDB" id="A0A8J7UP88"/>
<reference evidence="2 3" key="1">
    <citation type="submission" date="2021-03" db="EMBL/GenBank/DDBJ databases">
        <title>Genomic Encyclopedia of Type Strains, Phase IV (KMG-IV): sequencing the most valuable type-strain genomes for metagenomic binning, comparative biology and taxonomic classification.</title>
        <authorList>
            <person name="Goeker M."/>
        </authorList>
    </citation>
    <scope>NUCLEOTIDE SEQUENCE [LARGE SCALE GENOMIC DNA]</scope>
    <source>
        <strain evidence="2 3">DSM 12287</strain>
    </source>
</reference>
<evidence type="ECO:0000256" key="1">
    <source>
        <dbReference type="SAM" id="MobiDB-lite"/>
    </source>
</evidence>